<dbReference type="SUPFAM" id="SSF53850">
    <property type="entry name" value="Periplasmic binding protein-like II"/>
    <property type="match status" value="1"/>
</dbReference>
<dbReference type="Proteomes" id="UP000437748">
    <property type="component" value="Unassembled WGS sequence"/>
</dbReference>
<evidence type="ECO:0000259" key="2">
    <source>
        <dbReference type="Pfam" id="PF00497"/>
    </source>
</evidence>
<keyword evidence="1" id="KW-0732">Signal</keyword>
<name>A0A6N6VRN3_9BACT</name>
<reference evidence="3 4" key="1">
    <citation type="submission" date="2019-10" db="EMBL/GenBank/DDBJ databases">
        <title>New species of Slilvanegrellaceae.</title>
        <authorList>
            <person name="Pitt A."/>
            <person name="Hahn M.W."/>
        </authorList>
    </citation>
    <scope>NUCLEOTIDE SEQUENCE [LARGE SCALE GENOMIC DNA]</scope>
    <source>
        <strain evidence="3 4">SP-Ram-0.45-NSY-1</strain>
    </source>
</reference>
<dbReference type="PANTHER" id="PTHR35936:SF25">
    <property type="entry name" value="ABC TRANSPORTER SUBSTRATE-BINDING PROTEIN"/>
    <property type="match status" value="1"/>
</dbReference>
<dbReference type="Gene3D" id="3.40.190.10">
    <property type="entry name" value="Periplasmic binding protein-like II"/>
    <property type="match status" value="2"/>
</dbReference>
<protein>
    <submittedName>
        <fullName evidence="3">Transporter substrate-binding domain-containing protein</fullName>
    </submittedName>
</protein>
<evidence type="ECO:0000313" key="4">
    <source>
        <dbReference type="Proteomes" id="UP000437748"/>
    </source>
</evidence>
<accession>A0A6N6VRN3</accession>
<dbReference type="AlphaFoldDB" id="A0A6N6VRN3"/>
<sequence>MKKFIIQKMFYISIFIILKLQAYSSEPIHVRADYWCPYNCSPSDINQGYMIEILQKAFGEENIKYETMNWARAVTETREGGFDAIVGAAKEDAPDFIFSDILGKSQNCYYTFGKKVFKYTGIDSLKSIRVGIVKDYSYYEELNTYIKNNLADKTKIDETFGDYVLEKMIGKARNGEIDAFVEDPNVVNFYLKKHYDIKELKNSGCSPLENVYIAFSPKKKNSEERVEILNKTIKKMIKNGEMKKLLKKYSIPIWFK</sequence>
<keyword evidence="4" id="KW-1185">Reference proteome</keyword>
<dbReference type="Pfam" id="PF00497">
    <property type="entry name" value="SBP_bac_3"/>
    <property type="match status" value="1"/>
</dbReference>
<dbReference type="EMBL" id="WFLM01000004">
    <property type="protein sequence ID" value="KAB8038042.1"/>
    <property type="molecule type" value="Genomic_DNA"/>
</dbReference>
<proteinExistence type="predicted"/>
<organism evidence="3 4">
    <name type="scientific">Silvanigrella paludirubra</name>
    <dbReference type="NCBI Taxonomy" id="2499159"/>
    <lineage>
        <taxon>Bacteria</taxon>
        <taxon>Pseudomonadati</taxon>
        <taxon>Bdellovibrionota</taxon>
        <taxon>Oligoflexia</taxon>
        <taxon>Silvanigrellales</taxon>
        <taxon>Silvanigrellaceae</taxon>
        <taxon>Silvanigrella</taxon>
    </lineage>
</organism>
<evidence type="ECO:0000256" key="1">
    <source>
        <dbReference type="ARBA" id="ARBA00022729"/>
    </source>
</evidence>
<dbReference type="RefSeq" id="WP_153421120.1">
    <property type="nucleotide sequence ID" value="NZ_WFLM01000004.1"/>
</dbReference>
<dbReference type="PANTHER" id="PTHR35936">
    <property type="entry name" value="MEMBRANE-BOUND LYTIC MUREIN TRANSGLYCOSYLASE F"/>
    <property type="match status" value="1"/>
</dbReference>
<gene>
    <name evidence="3" type="ORF">GCL60_12785</name>
</gene>
<feature type="domain" description="Solute-binding protein family 3/N-terminal" evidence="2">
    <location>
        <begin position="35"/>
        <end position="249"/>
    </location>
</feature>
<dbReference type="InterPro" id="IPR001638">
    <property type="entry name" value="Solute-binding_3/MltF_N"/>
</dbReference>
<comment type="caution">
    <text evidence="3">The sequence shown here is derived from an EMBL/GenBank/DDBJ whole genome shotgun (WGS) entry which is preliminary data.</text>
</comment>
<evidence type="ECO:0000313" key="3">
    <source>
        <dbReference type="EMBL" id="KAB8038042.1"/>
    </source>
</evidence>
<dbReference type="OrthoDB" id="5292612at2"/>